<feature type="compositionally biased region" description="Low complexity" evidence="1">
    <location>
        <begin position="576"/>
        <end position="595"/>
    </location>
</feature>
<evidence type="ECO:0000256" key="2">
    <source>
        <dbReference type="SAM" id="Phobius"/>
    </source>
</evidence>
<keyword evidence="2" id="KW-0472">Membrane</keyword>
<keyword evidence="2" id="KW-1133">Transmembrane helix</keyword>
<feature type="transmembrane region" description="Helical" evidence="2">
    <location>
        <begin position="363"/>
        <end position="391"/>
    </location>
</feature>
<keyword evidence="5" id="KW-1185">Reference proteome</keyword>
<feature type="compositionally biased region" description="Low complexity" evidence="1">
    <location>
        <begin position="545"/>
        <end position="567"/>
    </location>
</feature>
<feature type="transmembrane region" description="Helical" evidence="2">
    <location>
        <begin position="161"/>
        <end position="182"/>
    </location>
</feature>
<dbReference type="RefSeq" id="WP_134127671.1">
    <property type="nucleotide sequence ID" value="NZ_SODU01000001.1"/>
</dbReference>
<feature type="transmembrane region" description="Helical" evidence="2">
    <location>
        <begin position="328"/>
        <end position="351"/>
    </location>
</feature>
<evidence type="ECO:0008006" key="6">
    <source>
        <dbReference type="Google" id="ProtNLM"/>
    </source>
</evidence>
<feature type="transmembrane region" description="Helical" evidence="2">
    <location>
        <begin position="301"/>
        <end position="322"/>
    </location>
</feature>
<feature type="signal peptide" evidence="3">
    <location>
        <begin position="1"/>
        <end position="27"/>
    </location>
</feature>
<sequence length="679" mass="71901">MRWQRRTQTALTVLAISLILTSQLALAADPNQGPTNPTGFGDLLPTPDLTHGDSQTLFERYSPTVYGLDFETSFRDPMEAVFNGYAHMVMLYIVAITRAAISVGWWLFSFTDLKPLTDTASSAIGLVNTQLAGWLLPSALAFGAIAAYAQRRASGSAMSQLVWVFAAGLLATSFAVAPATWLHGVDGARQIGSDAVVGTSTEVLGSTTKVPIEWTEPSFAGSKRDTLLRKSGDATWRAFAATPWCVAEFGSLQACQRYGKAILDKGTDGDARNSYIDKEISKAEGGGDAPTVKWAKGDNPFGRVGVLTLGAIAATLFAFLTVSLAFTALMAFIGCMILLVVGVLFTCLWAVPGRTRQWGMNWFEALLGLVLQSILALLVFSTTLALVTAVFSLTDTLGWLPVSGLAIAVLIAGFRLRRLFESMSSMMRPGMGSLVMGGLARRGAMGAVRRLMGVVGSRAASPTVGEKSSRGSYETQVERASSVRVFRQAPALGTNYRMLAARQAPAHAMSSSDRRAIEPAGTASTRASSGGSQESKLSRLKDHAQTSSGAASATAASEKSGGTTTTSGRRRTITVGLSSSPSGRSSTANSGFQSGAAGGGSSNAEARQARHAKSTRKDSRPASHSRFEPRVHTHSASLRDGPPKAVRDRRKAPSSSGRRFREYSSVTKDGVTVMVPSRR</sequence>
<proteinExistence type="predicted"/>
<evidence type="ECO:0000313" key="5">
    <source>
        <dbReference type="Proteomes" id="UP000295060"/>
    </source>
</evidence>
<feature type="transmembrane region" description="Helical" evidence="2">
    <location>
        <begin position="85"/>
        <end position="110"/>
    </location>
</feature>
<organism evidence="4 5">
    <name type="scientific">Kribbella pratensis</name>
    <dbReference type="NCBI Taxonomy" id="2512112"/>
    <lineage>
        <taxon>Bacteria</taxon>
        <taxon>Bacillati</taxon>
        <taxon>Actinomycetota</taxon>
        <taxon>Actinomycetes</taxon>
        <taxon>Propionibacteriales</taxon>
        <taxon>Kribbellaceae</taxon>
        <taxon>Kribbella</taxon>
    </lineage>
</organism>
<dbReference type="Proteomes" id="UP000295060">
    <property type="component" value="Unassembled WGS sequence"/>
</dbReference>
<feature type="transmembrane region" description="Helical" evidence="2">
    <location>
        <begin position="131"/>
        <end position="149"/>
    </location>
</feature>
<protein>
    <recommendedName>
        <fullName evidence="6">TrbL/VirB6 plasmid conjugal transfer protein</fullName>
    </recommendedName>
</protein>
<comment type="caution">
    <text evidence="4">The sequence shown here is derived from an EMBL/GenBank/DDBJ whole genome shotgun (WGS) entry which is preliminary data.</text>
</comment>
<feature type="region of interest" description="Disordered" evidence="1">
    <location>
        <begin position="505"/>
        <end position="679"/>
    </location>
</feature>
<evidence type="ECO:0000256" key="3">
    <source>
        <dbReference type="SAM" id="SignalP"/>
    </source>
</evidence>
<gene>
    <name evidence="4" type="ORF">EV137_1749</name>
</gene>
<feature type="chain" id="PRO_5046918039" description="TrbL/VirB6 plasmid conjugal transfer protein" evidence="3">
    <location>
        <begin position="28"/>
        <end position="679"/>
    </location>
</feature>
<name>A0ABY2FMS1_9ACTN</name>
<feature type="transmembrane region" description="Helical" evidence="2">
    <location>
        <begin position="397"/>
        <end position="416"/>
    </location>
</feature>
<feature type="compositionally biased region" description="Low complexity" evidence="1">
    <location>
        <begin position="520"/>
        <end position="532"/>
    </location>
</feature>
<feature type="compositionally biased region" description="Basic and acidic residues" evidence="1">
    <location>
        <begin position="615"/>
        <end position="631"/>
    </location>
</feature>
<keyword evidence="2" id="KW-0812">Transmembrane</keyword>
<evidence type="ECO:0000313" key="4">
    <source>
        <dbReference type="EMBL" id="TDW94442.1"/>
    </source>
</evidence>
<dbReference type="EMBL" id="SODU01000001">
    <property type="protein sequence ID" value="TDW94442.1"/>
    <property type="molecule type" value="Genomic_DNA"/>
</dbReference>
<keyword evidence="3" id="KW-0732">Signal</keyword>
<accession>A0ABY2FMS1</accession>
<evidence type="ECO:0000256" key="1">
    <source>
        <dbReference type="SAM" id="MobiDB-lite"/>
    </source>
</evidence>
<reference evidence="4 5" key="1">
    <citation type="submission" date="2019-03" db="EMBL/GenBank/DDBJ databases">
        <title>Genomic Encyclopedia of Type Strains, Phase III (KMG-III): the genomes of soil and plant-associated and newly described type strains.</title>
        <authorList>
            <person name="Whitman W."/>
        </authorList>
    </citation>
    <scope>NUCLEOTIDE SEQUENCE [LARGE SCALE GENOMIC DNA]</scope>
    <source>
        <strain evidence="4 5">VKMAc-2574</strain>
    </source>
</reference>